<keyword evidence="1" id="KW-1133">Transmembrane helix</keyword>
<accession>A0A1I7T628</accession>
<reference evidence="3" key="1">
    <citation type="submission" date="2016-11" db="UniProtKB">
        <authorList>
            <consortium name="WormBaseParasite"/>
        </authorList>
    </citation>
    <scope>IDENTIFICATION</scope>
</reference>
<keyword evidence="1" id="KW-0812">Transmembrane</keyword>
<keyword evidence="2" id="KW-1185">Reference proteome</keyword>
<feature type="transmembrane region" description="Helical" evidence="1">
    <location>
        <begin position="54"/>
        <end position="80"/>
    </location>
</feature>
<sequence>MKMHIPNIIAYTDMVIHRKIIHKASALLFSLCRPPIKSAFLKSLPKKKKKGHQVFISILFFFFFRTQITITDVSSVRIYFS</sequence>
<evidence type="ECO:0000313" key="2">
    <source>
        <dbReference type="Proteomes" id="UP000095282"/>
    </source>
</evidence>
<keyword evidence="1" id="KW-0472">Membrane</keyword>
<evidence type="ECO:0000313" key="3">
    <source>
        <dbReference type="WBParaSite" id="Csp11.Scaffold518.g2757.t1"/>
    </source>
</evidence>
<organism evidence="2 3">
    <name type="scientific">Caenorhabditis tropicalis</name>
    <dbReference type="NCBI Taxonomy" id="1561998"/>
    <lineage>
        <taxon>Eukaryota</taxon>
        <taxon>Metazoa</taxon>
        <taxon>Ecdysozoa</taxon>
        <taxon>Nematoda</taxon>
        <taxon>Chromadorea</taxon>
        <taxon>Rhabditida</taxon>
        <taxon>Rhabditina</taxon>
        <taxon>Rhabditomorpha</taxon>
        <taxon>Rhabditoidea</taxon>
        <taxon>Rhabditidae</taxon>
        <taxon>Peloderinae</taxon>
        <taxon>Caenorhabditis</taxon>
    </lineage>
</organism>
<dbReference type="WBParaSite" id="Csp11.Scaffold518.g2757.t1">
    <property type="protein sequence ID" value="Csp11.Scaffold518.g2757.t1"/>
    <property type="gene ID" value="Csp11.Scaffold518.g2757"/>
</dbReference>
<name>A0A1I7T628_9PELO</name>
<dbReference type="Proteomes" id="UP000095282">
    <property type="component" value="Unplaced"/>
</dbReference>
<dbReference type="AlphaFoldDB" id="A0A1I7T628"/>
<protein>
    <submittedName>
        <fullName evidence="3">Ovule protein</fullName>
    </submittedName>
</protein>
<evidence type="ECO:0000256" key="1">
    <source>
        <dbReference type="SAM" id="Phobius"/>
    </source>
</evidence>
<proteinExistence type="predicted"/>